<reference evidence="4 5" key="1">
    <citation type="journal article" date="2015" name="Sci. Rep.">
        <title>Genome of the facultative scuticociliatosis pathogen Pseudocohnilembus persalinus provides insight into its virulence through horizontal gene transfer.</title>
        <authorList>
            <person name="Xiong J."/>
            <person name="Wang G."/>
            <person name="Cheng J."/>
            <person name="Tian M."/>
            <person name="Pan X."/>
            <person name="Warren A."/>
            <person name="Jiang C."/>
            <person name="Yuan D."/>
            <person name="Miao W."/>
        </authorList>
    </citation>
    <scope>NUCLEOTIDE SEQUENCE [LARGE SCALE GENOMIC DNA]</scope>
    <source>
        <strain evidence="4">36N120E</strain>
    </source>
</reference>
<gene>
    <name evidence="4" type="ORF">PPERSA_06310</name>
</gene>
<feature type="compositionally biased region" description="Basic residues" evidence="1">
    <location>
        <begin position="69"/>
        <end position="78"/>
    </location>
</feature>
<feature type="compositionally biased region" description="Low complexity" evidence="1">
    <location>
        <begin position="207"/>
        <end position="222"/>
    </location>
</feature>
<evidence type="ECO:0000313" key="4">
    <source>
        <dbReference type="EMBL" id="KRX02115.1"/>
    </source>
</evidence>
<sequence length="725" mass="85680">MQFLWCNLLCYLIIIAYPRKQGKYFSKKKHPALLKLQKLADWMSIPFSVIQSQQMCGSLPSLARDQKRTQHSQKHFKKKFESDSEDYSDENSTLDYQKSRNQKFQVNSPSTFQLQKDQESSTDNDDSIPFSMLVNGHSNSNECPADGYENQGADLLSKKMKTGPNSFSLSFQQNQENFSKKSSKTKTKQLQKTNENLTKIYENSRKSSLSPQQSQTTRSPSLDCKIDKNNLDYIDLNDTESDEFDFTHLIRKSHNLQSQAHSYLEQSTQNNKGSQNEAFSSYLMDSDKEVSKKQDFTKEIIQILKEKKASLVEKNEPIYQQQQQFQVQCQFGHKFLTSYKLLKFTGRKNAGHLIEFDEIDEKNNNNNSNNFKINGDREFKQENIKKSLFQEESDFSCSDMEEEEKQQMMEQKPSFYFVNKKKDLCELCNKKYNEAQEYAQKKQGMLISQNLEQKIHFKCKRGHDFYLNIKDFSKKWCMKCKKLYKQEIKDFLKQEEKKQQQEYQEQQEELYRKARENYQKQKEEDSKNEQQQEEQKIQYNSVKIKQAQQELDIQLENVARNRADSFFKNNQKQKPEYHEISEQQAVQVYKMILYPENVLSCYLQVLNLSELKDFYKKNAQMLHPEGSTAVQNQAETLGFLGKIGNSQGILDFFSKFPGSFFFFSWKSSGYSSWFSVLLVSFFWLKKSLLMEKRYPCFERITEKRSLENQQNFFIIQRNDAITDVL</sequence>
<feature type="region of interest" description="Disordered" evidence="1">
    <location>
        <begin position="516"/>
        <end position="535"/>
    </location>
</feature>
<evidence type="ECO:0000256" key="1">
    <source>
        <dbReference type="SAM" id="MobiDB-lite"/>
    </source>
</evidence>
<feature type="chain" id="PRO_5006867465" evidence="3">
    <location>
        <begin position="19"/>
        <end position="725"/>
    </location>
</feature>
<feature type="transmembrane region" description="Helical" evidence="2">
    <location>
        <begin position="660"/>
        <end position="684"/>
    </location>
</feature>
<accession>A0A0V0QIH5</accession>
<feature type="compositionally biased region" description="Polar residues" evidence="1">
    <location>
        <begin position="102"/>
        <end position="115"/>
    </location>
</feature>
<keyword evidence="2" id="KW-1133">Transmembrane helix</keyword>
<dbReference type="AlphaFoldDB" id="A0A0V0QIH5"/>
<keyword evidence="2" id="KW-0472">Membrane</keyword>
<keyword evidence="3" id="KW-0732">Signal</keyword>
<organism evidence="4 5">
    <name type="scientific">Pseudocohnilembus persalinus</name>
    <name type="common">Ciliate</name>
    <dbReference type="NCBI Taxonomy" id="266149"/>
    <lineage>
        <taxon>Eukaryota</taxon>
        <taxon>Sar</taxon>
        <taxon>Alveolata</taxon>
        <taxon>Ciliophora</taxon>
        <taxon>Intramacronucleata</taxon>
        <taxon>Oligohymenophorea</taxon>
        <taxon>Scuticociliatia</taxon>
        <taxon>Philasterida</taxon>
        <taxon>Pseudocohnilembidae</taxon>
        <taxon>Pseudocohnilembus</taxon>
    </lineage>
</organism>
<evidence type="ECO:0000256" key="3">
    <source>
        <dbReference type="SAM" id="SignalP"/>
    </source>
</evidence>
<keyword evidence="2" id="KW-0812">Transmembrane</keyword>
<feature type="signal peptide" evidence="3">
    <location>
        <begin position="1"/>
        <end position="18"/>
    </location>
</feature>
<protein>
    <submittedName>
        <fullName evidence="4">Uncharacterized protein</fullName>
    </submittedName>
</protein>
<comment type="caution">
    <text evidence="4">The sequence shown here is derived from an EMBL/GenBank/DDBJ whole genome shotgun (WGS) entry which is preliminary data.</text>
</comment>
<dbReference type="InParanoid" id="A0A0V0QIH5"/>
<feature type="region of interest" description="Disordered" evidence="1">
    <location>
        <begin position="201"/>
        <end position="223"/>
    </location>
</feature>
<evidence type="ECO:0000256" key="2">
    <source>
        <dbReference type="SAM" id="Phobius"/>
    </source>
</evidence>
<evidence type="ECO:0000313" key="5">
    <source>
        <dbReference type="Proteomes" id="UP000054937"/>
    </source>
</evidence>
<feature type="region of interest" description="Disordered" evidence="1">
    <location>
        <begin position="62"/>
        <end position="150"/>
    </location>
</feature>
<proteinExistence type="predicted"/>
<name>A0A0V0QIH5_PSEPJ</name>
<dbReference type="Proteomes" id="UP000054937">
    <property type="component" value="Unassembled WGS sequence"/>
</dbReference>
<keyword evidence="5" id="KW-1185">Reference proteome</keyword>
<dbReference type="EMBL" id="LDAU01000157">
    <property type="protein sequence ID" value="KRX02115.1"/>
    <property type="molecule type" value="Genomic_DNA"/>
</dbReference>